<dbReference type="InterPro" id="IPR007345">
    <property type="entry name" value="Polysacch_pyruvyl_Trfase"/>
</dbReference>
<dbReference type="RefSeq" id="WP_095614347.1">
    <property type="nucleotide sequence ID" value="NZ_MVOH01000004.1"/>
</dbReference>
<protein>
    <submittedName>
        <fullName evidence="2">Polysaccharide biosynthesis protein</fullName>
    </submittedName>
</protein>
<comment type="caution">
    <text evidence="2">The sequence shown here is derived from an EMBL/GenBank/DDBJ whole genome shotgun (WGS) entry which is preliminary data.</text>
</comment>
<proteinExistence type="predicted"/>
<dbReference type="Proteomes" id="UP000218399">
    <property type="component" value="Unassembled WGS sequence"/>
</dbReference>
<evidence type="ECO:0000313" key="2">
    <source>
        <dbReference type="EMBL" id="PAU68634.1"/>
    </source>
</evidence>
<feature type="domain" description="Polysaccharide pyruvyl transferase" evidence="1">
    <location>
        <begin position="55"/>
        <end position="300"/>
    </location>
</feature>
<name>A0A2A2EHC4_9BIFI</name>
<keyword evidence="3" id="KW-1185">Reference proteome</keyword>
<organism evidence="2 3">
    <name type="scientific">Bifidobacterium criceti</name>
    <dbReference type="NCBI Taxonomy" id="1960969"/>
    <lineage>
        <taxon>Bacteria</taxon>
        <taxon>Bacillati</taxon>
        <taxon>Actinomycetota</taxon>
        <taxon>Actinomycetes</taxon>
        <taxon>Bifidobacteriales</taxon>
        <taxon>Bifidobacteriaceae</taxon>
        <taxon>Bifidobacterium</taxon>
    </lineage>
</organism>
<reference evidence="2 3" key="1">
    <citation type="journal article" date="2017" name="ISME J.">
        <title>Unveiling bifidobacterial biogeography across the mammalian branch of the tree of life.</title>
        <authorList>
            <person name="Milani C."/>
            <person name="Mangifesta M."/>
            <person name="Mancabelli L."/>
            <person name="Lugli G.A."/>
            <person name="James K."/>
            <person name="Duranti S."/>
            <person name="Turroni F."/>
            <person name="Ferrario C."/>
            <person name="Ossiprandi M.C."/>
            <person name="van Sinderen D."/>
            <person name="Ventura M."/>
        </authorList>
    </citation>
    <scope>NUCLEOTIDE SEQUENCE [LARGE SCALE GENOMIC DNA]</scope>
    <source>
        <strain evidence="3">Ham19E</strain>
    </source>
</reference>
<sequence length="356" mass="40497">MKLTKRAKFAIGFSRINKLGNIGKYIKGYDAHLDEFTAVRGRRTCILVGSATYDNIGDLAISEAELAFLHRYFDGTVIEIPTMAFVEYERLLRKYLRADDILCFQGGGNMGDMYPGFEFERCEALECFPRMKSVIMPQTMHYVDADSPWLRYSQKVYRNCTDLHLFARERTTEGLMKEAYPTADVSLVPDIVLSMDVTPYVPHGLTRNGMALVLRQDAERSLTQDDWEVIRHVADRSGMAVTYMDTMAEEKFIPLERRHDVVAGLLQRFASAQVVVTDRLHGMIFAAITGTPCVALANSNRKVGGVYEWIKDLPYVQYIEDVHELGDALRTVLHADTAYPRDRILEEFQPLIAAVR</sequence>
<evidence type="ECO:0000259" key="1">
    <source>
        <dbReference type="Pfam" id="PF04230"/>
    </source>
</evidence>
<dbReference type="EMBL" id="MVOH01000004">
    <property type="protein sequence ID" value="PAU68634.1"/>
    <property type="molecule type" value="Genomic_DNA"/>
</dbReference>
<evidence type="ECO:0000313" key="3">
    <source>
        <dbReference type="Proteomes" id="UP000218399"/>
    </source>
</evidence>
<dbReference type="AlphaFoldDB" id="A0A2A2EHC4"/>
<dbReference type="Pfam" id="PF04230">
    <property type="entry name" value="PS_pyruv_trans"/>
    <property type="match status" value="1"/>
</dbReference>
<dbReference type="OrthoDB" id="5242601at2"/>
<accession>A0A2A2EHC4</accession>
<gene>
    <name evidence="2" type="ORF">B1526_0268</name>
</gene>